<dbReference type="Proteomes" id="UP000321513">
    <property type="component" value="Unassembled WGS sequence"/>
</dbReference>
<accession>A0A512BA54</accession>
<sequence>MTLFEKVERLQLVKKIVDRVELGSVVDNGVKTRVILDHDEFLKALDLIQQIDAFHEFVTTFSKYNLTLTGGLLHEKSSGEFKDALVSLSKLVDALYVELAKIAGEPKAEDILIKLPPISDFKDLSKTSDVFDKILSQAIINSTINGQVVIEGVENGSIWMKVYVGSLTAVSLIGGLTWSAAVANKKYQESRYIEQLVRQQDLQNDQKELMIKVQQQTTQMLIDAEAVHLYHEYFKTGDSDPDQINRLKLSVKLLAEEISKGAEVIPALAAPEDVKNLFPDMKNLPGVESRIKQIDDKK</sequence>
<organism evidence="1 2">
    <name type="scientific">Segetibacter aerophilus</name>
    <dbReference type="NCBI Taxonomy" id="670293"/>
    <lineage>
        <taxon>Bacteria</taxon>
        <taxon>Pseudomonadati</taxon>
        <taxon>Bacteroidota</taxon>
        <taxon>Chitinophagia</taxon>
        <taxon>Chitinophagales</taxon>
        <taxon>Chitinophagaceae</taxon>
        <taxon>Segetibacter</taxon>
    </lineage>
</organism>
<keyword evidence="2" id="KW-1185">Reference proteome</keyword>
<dbReference type="RefSeq" id="WP_147202777.1">
    <property type="nucleotide sequence ID" value="NZ_BJYT01000004.1"/>
</dbReference>
<comment type="caution">
    <text evidence="1">The sequence shown here is derived from an EMBL/GenBank/DDBJ whole genome shotgun (WGS) entry which is preliminary data.</text>
</comment>
<dbReference type="EMBL" id="BJYT01000004">
    <property type="protein sequence ID" value="GEO08707.1"/>
    <property type="molecule type" value="Genomic_DNA"/>
</dbReference>
<protein>
    <submittedName>
        <fullName evidence="1">Uncharacterized protein</fullName>
    </submittedName>
</protein>
<evidence type="ECO:0000313" key="2">
    <source>
        <dbReference type="Proteomes" id="UP000321513"/>
    </source>
</evidence>
<dbReference type="AlphaFoldDB" id="A0A512BA54"/>
<gene>
    <name evidence="1" type="ORF">SAE01_12030</name>
</gene>
<proteinExistence type="predicted"/>
<evidence type="ECO:0000313" key="1">
    <source>
        <dbReference type="EMBL" id="GEO08707.1"/>
    </source>
</evidence>
<reference evidence="1 2" key="1">
    <citation type="submission" date="2019-07" db="EMBL/GenBank/DDBJ databases">
        <title>Whole genome shotgun sequence of Segetibacter aerophilus NBRC 106135.</title>
        <authorList>
            <person name="Hosoyama A."/>
            <person name="Uohara A."/>
            <person name="Ohji S."/>
            <person name="Ichikawa N."/>
        </authorList>
    </citation>
    <scope>NUCLEOTIDE SEQUENCE [LARGE SCALE GENOMIC DNA]</scope>
    <source>
        <strain evidence="1 2">NBRC 106135</strain>
    </source>
</reference>
<dbReference type="OrthoDB" id="1356233at2"/>
<name>A0A512BA54_9BACT</name>